<dbReference type="EMBL" id="CP146612">
    <property type="protein sequence ID" value="WWX25945.1"/>
    <property type="molecule type" value="Genomic_DNA"/>
</dbReference>
<proteinExistence type="predicted"/>
<evidence type="ECO:0008006" key="3">
    <source>
        <dbReference type="Google" id="ProtNLM"/>
    </source>
</evidence>
<dbReference type="Proteomes" id="UP001375370">
    <property type="component" value="Chromosome"/>
</dbReference>
<reference evidence="1 2" key="1">
    <citation type="submission" date="2024-03" db="EMBL/GenBank/DDBJ databases">
        <title>A Dehalogenimonas Isolated from Estuarine Sediments Dihaloeliminates Chlorinated Alkanes.</title>
        <authorList>
            <person name="Yang Y."/>
            <person name="Wang H."/>
        </authorList>
    </citation>
    <scope>NUCLEOTIDE SEQUENCE [LARGE SCALE GENOMIC DNA]</scope>
    <source>
        <strain evidence="1 2">W</strain>
    </source>
</reference>
<protein>
    <recommendedName>
        <fullName evidence="3">HEPN domain-containing protein</fullName>
    </recommendedName>
</protein>
<name>A0ABZ2J4V8_9CHLR</name>
<evidence type="ECO:0000313" key="1">
    <source>
        <dbReference type="EMBL" id="WWX25945.1"/>
    </source>
</evidence>
<organism evidence="1 2">
    <name type="scientific">Candidatus Dehalogenimonas loeffleri</name>
    <dbReference type="NCBI Taxonomy" id="3127115"/>
    <lineage>
        <taxon>Bacteria</taxon>
        <taxon>Bacillati</taxon>
        <taxon>Chloroflexota</taxon>
        <taxon>Dehalococcoidia</taxon>
        <taxon>Dehalococcoidales</taxon>
        <taxon>Dehalococcoidaceae</taxon>
        <taxon>Dehalogenimonas</taxon>
    </lineage>
</organism>
<dbReference type="RefSeq" id="WP_338738614.1">
    <property type="nucleotide sequence ID" value="NZ_CP146612.1"/>
</dbReference>
<accession>A0ABZ2J4V8</accession>
<gene>
    <name evidence="1" type="ORF">V8247_02975</name>
</gene>
<dbReference type="Gene3D" id="1.20.120.330">
    <property type="entry name" value="Nucleotidyltransferases domain 2"/>
    <property type="match status" value="1"/>
</dbReference>
<keyword evidence="2" id="KW-1185">Reference proteome</keyword>
<sequence length="120" mass="13663">MTVFDRDLKDARADNISLDRRFTTAYNAALMTAKAALAAKGYRTAGEANHFVTIKSLEFTLTPDPVKIAVLNRYRRQRNLLDYEMAGIISDREVAEIITLAEYLRASLTMWLKDNYPELS</sequence>
<evidence type="ECO:0000313" key="2">
    <source>
        <dbReference type="Proteomes" id="UP001375370"/>
    </source>
</evidence>